<dbReference type="CDD" id="cd00102">
    <property type="entry name" value="IPT"/>
    <property type="match status" value="1"/>
</dbReference>
<dbReference type="EMBL" id="CP115149">
    <property type="protein sequence ID" value="WBL35175.1"/>
    <property type="molecule type" value="Genomic_DNA"/>
</dbReference>
<keyword evidence="4" id="KW-1185">Reference proteome</keyword>
<dbReference type="Pfam" id="PF01833">
    <property type="entry name" value="TIG"/>
    <property type="match status" value="1"/>
</dbReference>
<feature type="domain" description="IPT/TIG" evidence="2">
    <location>
        <begin position="408"/>
        <end position="496"/>
    </location>
</feature>
<dbReference type="SMART" id="SM00429">
    <property type="entry name" value="IPT"/>
    <property type="match status" value="1"/>
</dbReference>
<name>A0ABY7M482_9CHLR</name>
<evidence type="ECO:0000313" key="4">
    <source>
        <dbReference type="Proteomes" id="UP001212803"/>
    </source>
</evidence>
<gene>
    <name evidence="3" type="ORF">O0235_10280</name>
</gene>
<dbReference type="InterPro" id="IPR014756">
    <property type="entry name" value="Ig_E-set"/>
</dbReference>
<dbReference type="SUPFAM" id="SSF81296">
    <property type="entry name" value="E set domains"/>
    <property type="match status" value="1"/>
</dbReference>
<evidence type="ECO:0000256" key="1">
    <source>
        <dbReference type="SAM" id="SignalP"/>
    </source>
</evidence>
<dbReference type="Gene3D" id="2.60.40.10">
    <property type="entry name" value="Immunoglobulins"/>
    <property type="match status" value="1"/>
</dbReference>
<proteinExistence type="predicted"/>
<dbReference type="InterPro" id="IPR013783">
    <property type="entry name" value="Ig-like_fold"/>
</dbReference>
<feature type="chain" id="PRO_5045504937" evidence="1">
    <location>
        <begin position="32"/>
        <end position="717"/>
    </location>
</feature>
<accession>A0ABY7M482</accession>
<reference evidence="3 4" key="1">
    <citation type="journal article" date="2023" name="ISME J.">
        <title>Thermophilic Dehalococcoidia with unusual traits shed light on an unexpected past.</title>
        <authorList>
            <person name="Palmer M."/>
            <person name="Covington J.K."/>
            <person name="Zhou E.M."/>
            <person name="Thomas S.C."/>
            <person name="Habib N."/>
            <person name="Seymour C.O."/>
            <person name="Lai D."/>
            <person name="Johnston J."/>
            <person name="Hashimi A."/>
            <person name="Jiao J.Y."/>
            <person name="Muok A.R."/>
            <person name="Liu L."/>
            <person name="Xian W.D."/>
            <person name="Zhi X.Y."/>
            <person name="Li M.M."/>
            <person name="Silva L.P."/>
            <person name="Bowen B.P."/>
            <person name="Louie K."/>
            <person name="Briegel A."/>
            <person name="Pett-Ridge J."/>
            <person name="Weber P.K."/>
            <person name="Tocheva E.I."/>
            <person name="Woyke T."/>
            <person name="Northen T.R."/>
            <person name="Mayali X."/>
            <person name="Li W.J."/>
            <person name="Hedlund B.P."/>
        </authorList>
    </citation>
    <scope>NUCLEOTIDE SEQUENCE [LARGE SCALE GENOMIC DNA]</scope>
    <source>
        <strain evidence="3 4">YIM 72310</strain>
    </source>
</reference>
<sequence length="717" mass="70186">MLARRRFPVPAFAAAAFLLILLIGTSRPARALAETDVAFAVAQSPAAPATVQVGSHVTFTVTATVNASLGVVPLLLDFDYPPGLTFLSGSSSPPGVTCTNDVPAPGIVRCDYGVVGTGPRSPVTLTFSIQSTATTAAAQAVMRAGVSDGAPDSAADGDDSFTGAGTLTVFAGSMFTANGTPSPAATFERAAVTYTATLTNSSGAATGAFDASLQLPGAVVQSISCSSGTPGPAGFAQANCAGANLADTETLTITADLLPQDTASGDDVAPRLVAAALGVDVPLPGITVHEVGLQRTSGAPAVGSPVTVCTAAVAADVANTAAAGAAQPNDLTRMKGTNSAQAVLQLSDFTVTGPGGSVTAAAASGCGANQSGVTFTPAAPGTYTVTARYNTGGTNVLTIDVPGGSNPVPTLAAISPASAAAGSGALTITLTGSNFIAASEVRWNGSPLAAVTYVSSTSLTATVPAGLLAAPGSASVTVHNPAPGGGTSAPQTFTITAPAAKLAFTTQPGNGTAGSPLAVQPVVAVQTAAGATVTTDNATVVTLSVSGGATLTCTGGLSKTVSAGVAAFSGCTVTPAGTGYTLLATSSPPLTSATSAPFDVTAAPPASTSQLAFPAVTGPVPRSRLTFAVDSGTLNPAEVRLTIRRSWDNKYWNAAAAAWQTDPVQNVMTSAGGTAWQLAITGVARRSFVDTTVTIEAFATAGGNEYRSAATATIAIR</sequence>
<evidence type="ECO:0000313" key="3">
    <source>
        <dbReference type="EMBL" id="WBL35175.1"/>
    </source>
</evidence>
<dbReference type="RefSeq" id="WP_270055703.1">
    <property type="nucleotide sequence ID" value="NZ_CP115149.1"/>
</dbReference>
<evidence type="ECO:0000259" key="2">
    <source>
        <dbReference type="SMART" id="SM00429"/>
    </source>
</evidence>
<dbReference type="Proteomes" id="UP001212803">
    <property type="component" value="Chromosome"/>
</dbReference>
<feature type="signal peptide" evidence="1">
    <location>
        <begin position="1"/>
        <end position="31"/>
    </location>
</feature>
<dbReference type="InterPro" id="IPR002909">
    <property type="entry name" value="IPT_dom"/>
</dbReference>
<organism evidence="3 4">
    <name type="scientific">Tepidiforma flava</name>
    <dbReference type="NCBI Taxonomy" id="3004094"/>
    <lineage>
        <taxon>Bacteria</taxon>
        <taxon>Bacillati</taxon>
        <taxon>Chloroflexota</taxon>
        <taxon>Tepidiformia</taxon>
        <taxon>Tepidiformales</taxon>
        <taxon>Tepidiformaceae</taxon>
        <taxon>Tepidiforma</taxon>
    </lineage>
</organism>
<protein>
    <submittedName>
        <fullName evidence="3">IPT/TIG domain-containing protein</fullName>
    </submittedName>
</protein>
<keyword evidence="1" id="KW-0732">Signal</keyword>